<name>A0A1M5QE59_9ALTE</name>
<keyword evidence="9" id="KW-1185">Reference proteome</keyword>
<reference evidence="9" key="1">
    <citation type="submission" date="2016-11" db="EMBL/GenBank/DDBJ databases">
        <authorList>
            <person name="Varghese N."/>
            <person name="Submissions S."/>
        </authorList>
    </citation>
    <scope>NUCLEOTIDE SEQUENCE [LARGE SCALE GENOMIC DNA]</scope>
    <source>
        <strain evidence="9">CGMCC 1.8995</strain>
    </source>
</reference>
<dbReference type="EMBL" id="FQWD01000006">
    <property type="protein sequence ID" value="SHH12484.1"/>
    <property type="molecule type" value="Genomic_DNA"/>
</dbReference>
<dbReference type="STRING" id="634436.SAMN05216361_3866"/>
<keyword evidence="6 7" id="KW-0472">Membrane</keyword>
<keyword evidence="5 7" id="KW-1133">Transmembrane helix</keyword>
<evidence type="ECO:0000313" key="9">
    <source>
        <dbReference type="Proteomes" id="UP000184520"/>
    </source>
</evidence>
<proteinExistence type="predicted"/>
<feature type="transmembrane region" description="Helical" evidence="7">
    <location>
        <begin position="174"/>
        <end position="200"/>
    </location>
</feature>
<gene>
    <name evidence="8" type="ORF">SAMN05216361_3866</name>
</gene>
<evidence type="ECO:0000256" key="6">
    <source>
        <dbReference type="ARBA" id="ARBA00023136"/>
    </source>
</evidence>
<feature type="transmembrane region" description="Helical" evidence="7">
    <location>
        <begin position="132"/>
        <end position="154"/>
    </location>
</feature>
<evidence type="ECO:0000256" key="4">
    <source>
        <dbReference type="ARBA" id="ARBA00022692"/>
    </source>
</evidence>
<dbReference type="AlphaFoldDB" id="A0A1M5QE59"/>
<feature type="transmembrane region" description="Helical" evidence="7">
    <location>
        <begin position="67"/>
        <end position="93"/>
    </location>
</feature>
<dbReference type="RefSeq" id="WP_073324788.1">
    <property type="nucleotide sequence ID" value="NZ_FQWD01000006.1"/>
</dbReference>
<keyword evidence="2" id="KW-0813">Transport</keyword>
<keyword evidence="3" id="KW-1003">Cell membrane</keyword>
<dbReference type="Proteomes" id="UP000184520">
    <property type="component" value="Unassembled WGS sequence"/>
</dbReference>
<evidence type="ECO:0000313" key="8">
    <source>
        <dbReference type="EMBL" id="SHH12484.1"/>
    </source>
</evidence>
<evidence type="ECO:0000256" key="5">
    <source>
        <dbReference type="ARBA" id="ARBA00022989"/>
    </source>
</evidence>
<evidence type="ECO:0000256" key="1">
    <source>
        <dbReference type="ARBA" id="ARBA00004651"/>
    </source>
</evidence>
<dbReference type="InterPro" id="IPR002751">
    <property type="entry name" value="CbiM/NikMN"/>
</dbReference>
<protein>
    <submittedName>
        <fullName evidence="8">Uncharacterized membrane protein</fullName>
    </submittedName>
</protein>
<dbReference type="Gene3D" id="1.10.1760.20">
    <property type="match status" value="1"/>
</dbReference>
<evidence type="ECO:0000256" key="3">
    <source>
        <dbReference type="ARBA" id="ARBA00022475"/>
    </source>
</evidence>
<dbReference type="GO" id="GO:0005886">
    <property type="term" value="C:plasma membrane"/>
    <property type="evidence" value="ECO:0007669"/>
    <property type="project" value="UniProtKB-SubCell"/>
</dbReference>
<evidence type="ECO:0000256" key="7">
    <source>
        <dbReference type="SAM" id="Phobius"/>
    </source>
</evidence>
<dbReference type="OrthoDB" id="5297929at2"/>
<comment type="subcellular location">
    <subcellularLocation>
        <location evidence="1">Cell membrane</location>
        <topology evidence="1">Multi-pass membrane protein</topology>
    </subcellularLocation>
</comment>
<dbReference type="GO" id="GO:0000041">
    <property type="term" value="P:transition metal ion transport"/>
    <property type="evidence" value="ECO:0007669"/>
    <property type="project" value="InterPro"/>
</dbReference>
<feature type="transmembrane region" description="Helical" evidence="7">
    <location>
        <begin position="37"/>
        <end position="55"/>
    </location>
</feature>
<dbReference type="Pfam" id="PF01891">
    <property type="entry name" value="CbiM"/>
    <property type="match status" value="1"/>
</dbReference>
<feature type="transmembrane region" description="Helical" evidence="7">
    <location>
        <begin position="99"/>
        <end position="125"/>
    </location>
</feature>
<sequence length="216" mass="23958">MTTLQLVGLVGFVLLLAYIVRHIDWQALVANKQKQHMLFGCAAAVFFLWVFRASVPGGPSPSVHFMWLVALALILGFRFSIIAATLALLGVTIVGKESWAMLGVNGLLGVAAPIAFGYLIFMLAFHKLPRNLFIYIFMCAFLPGALAIALKIALMSGYYVMDDVYTWSTVKDSYLILIPLLLFPEGMLNGMTMTILIIYFPGLAYTFHDKFYIDGK</sequence>
<accession>A0A1M5QE59</accession>
<organism evidence="8 9">
    <name type="scientific">Marisediminitalea aggregata</name>
    <dbReference type="NCBI Taxonomy" id="634436"/>
    <lineage>
        <taxon>Bacteria</taxon>
        <taxon>Pseudomonadati</taxon>
        <taxon>Pseudomonadota</taxon>
        <taxon>Gammaproteobacteria</taxon>
        <taxon>Alteromonadales</taxon>
        <taxon>Alteromonadaceae</taxon>
        <taxon>Marisediminitalea</taxon>
    </lineage>
</organism>
<keyword evidence="4 7" id="KW-0812">Transmembrane</keyword>
<evidence type="ECO:0000256" key="2">
    <source>
        <dbReference type="ARBA" id="ARBA00022448"/>
    </source>
</evidence>